<accession>A0A6S7FSV9</accession>
<dbReference type="AlphaFoldDB" id="A0A6S7FSV9"/>
<comment type="caution">
    <text evidence="1">The sequence shown here is derived from an EMBL/GenBank/DDBJ whole genome shotgun (WGS) entry which is preliminary data.</text>
</comment>
<dbReference type="EMBL" id="CACRXK020000217">
    <property type="protein sequence ID" value="CAB3979652.1"/>
    <property type="molecule type" value="Genomic_DNA"/>
</dbReference>
<gene>
    <name evidence="1" type="ORF">PACLA_8A014273</name>
</gene>
<dbReference type="Pfam" id="PF01823">
    <property type="entry name" value="MACPF"/>
    <property type="match status" value="1"/>
</dbReference>
<dbReference type="OrthoDB" id="5965016at2759"/>
<sequence>MYNLGALVINVLFLTFVVCSEAEHHFHSLLGKSIYVPREDLLGDIPNGISFFTKIPDECKRIVNLATTTKDQSFYKNTGEFYKSIATETGLDAKYEGHFSLGASLDVTTKSVSGSKREVSGTSLNLATKAYEEQVKPNCLYNTEKNSRLIRDLSALQKKIASPWHKSSWRDYQRFLDTHGSHVVTAVTFGASIDQYAFGEQSSSYTAREFTVKACASLAKDVEVASVSVSACSSVSKEEINKISNERMTSSITVRGGTPATRQKILYDRSNEIILQFLQEGHSNATPIQYTLTPVWQILGEHQDYRVQATNLQYYFDGFLNFGCNYKKGKRGPAMQTFNLATHSTDTNPVYECTIAPSGCHHDEDCHYTVGIYCSCYGDSCIRHHNRKTSSGNTRSYPTQEYNSGWGWHGCDWYTWGASCTCAKENVSRKRVWPIV</sequence>
<dbReference type="InterPro" id="IPR020864">
    <property type="entry name" value="MACPF"/>
</dbReference>
<keyword evidence="2" id="KW-1185">Reference proteome</keyword>
<name>A0A6S7FSV9_PARCT</name>
<organism evidence="1 2">
    <name type="scientific">Paramuricea clavata</name>
    <name type="common">Red gorgonian</name>
    <name type="synonym">Violescent sea-whip</name>
    <dbReference type="NCBI Taxonomy" id="317549"/>
    <lineage>
        <taxon>Eukaryota</taxon>
        <taxon>Metazoa</taxon>
        <taxon>Cnidaria</taxon>
        <taxon>Anthozoa</taxon>
        <taxon>Octocorallia</taxon>
        <taxon>Malacalcyonacea</taxon>
        <taxon>Plexauridae</taxon>
        <taxon>Paramuricea</taxon>
    </lineage>
</organism>
<evidence type="ECO:0000313" key="1">
    <source>
        <dbReference type="EMBL" id="CAB3979652.1"/>
    </source>
</evidence>
<protein>
    <submittedName>
        <fullName evidence="1">Uncharacterized protein</fullName>
    </submittedName>
</protein>
<dbReference type="PROSITE" id="PS51412">
    <property type="entry name" value="MACPF_2"/>
    <property type="match status" value="1"/>
</dbReference>
<evidence type="ECO:0000313" key="2">
    <source>
        <dbReference type="Proteomes" id="UP001152795"/>
    </source>
</evidence>
<proteinExistence type="predicted"/>
<reference evidence="1" key="1">
    <citation type="submission" date="2020-04" db="EMBL/GenBank/DDBJ databases">
        <authorList>
            <person name="Alioto T."/>
            <person name="Alioto T."/>
            <person name="Gomez Garrido J."/>
        </authorList>
    </citation>
    <scope>NUCLEOTIDE SEQUENCE</scope>
    <source>
        <strain evidence="1">A484AB</strain>
    </source>
</reference>
<dbReference type="Proteomes" id="UP001152795">
    <property type="component" value="Unassembled WGS sequence"/>
</dbReference>